<comment type="caution">
    <text evidence="1">The sequence shown here is derived from an EMBL/GenBank/DDBJ whole genome shotgun (WGS) entry which is preliminary data.</text>
</comment>
<sequence>MKGVKSFRAASTKLEGIEVAHTIHKRQFTSTEQSAFQQFTALAG</sequence>
<organism evidence="1 2">
    <name type="scientific">Puniceibacterium antarcticum</name>
    <dbReference type="NCBI Taxonomy" id="1206336"/>
    <lineage>
        <taxon>Bacteria</taxon>
        <taxon>Pseudomonadati</taxon>
        <taxon>Pseudomonadota</taxon>
        <taxon>Alphaproteobacteria</taxon>
        <taxon>Rhodobacterales</taxon>
        <taxon>Paracoccaceae</taxon>
        <taxon>Puniceibacterium</taxon>
    </lineage>
</organism>
<name>A0A2G8RKP1_9RHOB</name>
<gene>
    <name evidence="1" type="ORF">P775_00765</name>
</gene>
<dbReference type="Proteomes" id="UP000231259">
    <property type="component" value="Unassembled WGS sequence"/>
</dbReference>
<protein>
    <submittedName>
        <fullName evidence="1">Uncharacterized protein</fullName>
    </submittedName>
</protein>
<evidence type="ECO:0000313" key="2">
    <source>
        <dbReference type="Proteomes" id="UP000231259"/>
    </source>
</evidence>
<accession>A0A2G8RKP1</accession>
<evidence type="ECO:0000313" key="1">
    <source>
        <dbReference type="EMBL" id="PIL22166.1"/>
    </source>
</evidence>
<keyword evidence="2" id="KW-1185">Reference proteome</keyword>
<reference evidence="1 2" key="1">
    <citation type="submission" date="2013-09" db="EMBL/GenBank/DDBJ databases">
        <title>Genome sequencing of Phaeobacter antarcticus sp. nov. SM1211.</title>
        <authorList>
            <person name="Zhang X.-Y."/>
            <person name="Liu C."/>
            <person name="Chen X.-L."/>
            <person name="Xie B.-B."/>
            <person name="Qin Q.-L."/>
            <person name="Rong J.-C."/>
            <person name="Zhang Y.-Z."/>
        </authorList>
    </citation>
    <scope>NUCLEOTIDE SEQUENCE [LARGE SCALE GENOMIC DNA]</scope>
    <source>
        <strain evidence="1 2">SM1211</strain>
    </source>
</reference>
<dbReference type="AlphaFoldDB" id="A0A2G8RKP1"/>
<proteinExistence type="predicted"/>
<dbReference type="EMBL" id="AWWI01000015">
    <property type="protein sequence ID" value="PIL22166.1"/>
    <property type="molecule type" value="Genomic_DNA"/>
</dbReference>